<dbReference type="SMART" id="SM00796">
    <property type="entry name" value="AHS1"/>
    <property type="match status" value="1"/>
</dbReference>
<dbReference type="AlphaFoldDB" id="A0A918XQJ1"/>
<accession>A0A918XQJ1</accession>
<reference evidence="5" key="2">
    <citation type="submission" date="2020-09" db="EMBL/GenBank/DDBJ databases">
        <authorList>
            <person name="Sun Q."/>
            <person name="Kim S."/>
        </authorList>
    </citation>
    <scope>NUCLEOTIDE SEQUENCE</scope>
    <source>
        <strain evidence="5">KCTC 42651</strain>
    </source>
</reference>
<keyword evidence="1" id="KW-0547">Nucleotide-binding</keyword>
<sequence length="251" mass="27290">MTETNSEPRPAPRFLSAGDAALVVEFGNAVDPAINHRVMRLGEAARAAGLPGLVDLVPTLRSLMVHYDPTVTSRRAVEERLRDLMADTGGTPVVGRLWEFPTLYGGEMGPDLEDVAKRTGLSPERVVELHAGTGYEAFMMGFMPGLAYLGIIPPELELPRRSEPRVRVPAGSVAIATNLTNVYSLESPGGWHLLGRTPVALFDLHRDPPVLLQAGDRVRFVPVGRDAYDELRDRMEAGDTAFAPVEAEDRA</sequence>
<dbReference type="InterPro" id="IPR003833">
    <property type="entry name" value="CT_C_D"/>
</dbReference>
<evidence type="ECO:0000256" key="2">
    <source>
        <dbReference type="ARBA" id="ARBA00022801"/>
    </source>
</evidence>
<evidence type="ECO:0000256" key="1">
    <source>
        <dbReference type="ARBA" id="ARBA00022741"/>
    </source>
</evidence>
<dbReference type="Pfam" id="PF02682">
    <property type="entry name" value="CT_C_D"/>
    <property type="match status" value="1"/>
</dbReference>
<keyword evidence="6" id="KW-1185">Reference proteome</keyword>
<comment type="caution">
    <text evidence="5">The sequence shown here is derived from an EMBL/GenBank/DDBJ whole genome shotgun (WGS) entry which is preliminary data.</text>
</comment>
<organism evidence="5 6">
    <name type="scientific">Thalassobaculum fulvum</name>
    <dbReference type="NCBI Taxonomy" id="1633335"/>
    <lineage>
        <taxon>Bacteria</taxon>
        <taxon>Pseudomonadati</taxon>
        <taxon>Pseudomonadota</taxon>
        <taxon>Alphaproteobacteria</taxon>
        <taxon>Rhodospirillales</taxon>
        <taxon>Thalassobaculaceae</taxon>
        <taxon>Thalassobaculum</taxon>
    </lineage>
</organism>
<dbReference type="PANTHER" id="PTHR34698:SF2">
    <property type="entry name" value="5-OXOPROLINASE SUBUNIT B"/>
    <property type="match status" value="1"/>
</dbReference>
<reference evidence="5" key="1">
    <citation type="journal article" date="2014" name="Int. J. Syst. Evol. Microbiol.">
        <title>Complete genome sequence of Corynebacterium casei LMG S-19264T (=DSM 44701T), isolated from a smear-ripened cheese.</title>
        <authorList>
            <consortium name="US DOE Joint Genome Institute (JGI-PGF)"/>
            <person name="Walter F."/>
            <person name="Albersmeier A."/>
            <person name="Kalinowski J."/>
            <person name="Ruckert C."/>
        </authorList>
    </citation>
    <scope>NUCLEOTIDE SEQUENCE</scope>
    <source>
        <strain evidence="5">KCTC 42651</strain>
    </source>
</reference>
<evidence type="ECO:0000313" key="6">
    <source>
        <dbReference type="Proteomes" id="UP000630353"/>
    </source>
</evidence>
<protein>
    <submittedName>
        <fullName evidence="5">Allophanate hydrolase</fullName>
    </submittedName>
</protein>
<dbReference type="SUPFAM" id="SSF50891">
    <property type="entry name" value="Cyclophilin-like"/>
    <property type="match status" value="1"/>
</dbReference>
<dbReference type="EMBL" id="BMZS01000003">
    <property type="protein sequence ID" value="GHD46983.1"/>
    <property type="molecule type" value="Genomic_DNA"/>
</dbReference>
<dbReference type="RefSeq" id="WP_189988487.1">
    <property type="nucleotide sequence ID" value="NZ_BMZS01000003.1"/>
</dbReference>
<evidence type="ECO:0000313" key="5">
    <source>
        <dbReference type="EMBL" id="GHD46983.1"/>
    </source>
</evidence>
<gene>
    <name evidence="5" type="ORF">GCM10017083_16770</name>
</gene>
<dbReference type="GO" id="GO:0005524">
    <property type="term" value="F:ATP binding"/>
    <property type="evidence" value="ECO:0007669"/>
    <property type="project" value="UniProtKB-KW"/>
</dbReference>
<dbReference type="Proteomes" id="UP000630353">
    <property type="component" value="Unassembled WGS sequence"/>
</dbReference>
<keyword evidence="3" id="KW-0067">ATP-binding</keyword>
<dbReference type="PANTHER" id="PTHR34698">
    <property type="entry name" value="5-OXOPROLINASE SUBUNIT B"/>
    <property type="match status" value="1"/>
</dbReference>
<proteinExistence type="predicted"/>
<dbReference type="SUPFAM" id="SSF160467">
    <property type="entry name" value="PH0987 N-terminal domain-like"/>
    <property type="match status" value="1"/>
</dbReference>
<evidence type="ECO:0000259" key="4">
    <source>
        <dbReference type="SMART" id="SM00796"/>
    </source>
</evidence>
<name>A0A918XQJ1_9PROT</name>
<keyword evidence="2 5" id="KW-0378">Hydrolase</keyword>
<dbReference type="Gene3D" id="3.30.1360.40">
    <property type="match status" value="1"/>
</dbReference>
<feature type="domain" description="Carboxyltransferase" evidence="4">
    <location>
        <begin position="12"/>
        <end position="212"/>
    </location>
</feature>
<dbReference type="GO" id="GO:0016787">
    <property type="term" value="F:hydrolase activity"/>
    <property type="evidence" value="ECO:0007669"/>
    <property type="project" value="UniProtKB-KW"/>
</dbReference>
<evidence type="ECO:0000256" key="3">
    <source>
        <dbReference type="ARBA" id="ARBA00022840"/>
    </source>
</evidence>
<dbReference type="InterPro" id="IPR010016">
    <property type="entry name" value="PxpB"/>
</dbReference>
<dbReference type="NCBIfam" id="TIGR00370">
    <property type="entry name" value="5-oxoprolinase subunit PxpB"/>
    <property type="match status" value="1"/>
</dbReference>
<dbReference type="Gene3D" id="2.40.100.10">
    <property type="entry name" value="Cyclophilin-like"/>
    <property type="match status" value="1"/>
</dbReference>
<dbReference type="InterPro" id="IPR029000">
    <property type="entry name" value="Cyclophilin-like_dom_sf"/>
</dbReference>